<sequence length="633" mass="72905">MRCESGNPCIMGCNRIENGYNFAYDCSTDTDIKLCFFDRDTLELKEEIPLKKRMGTVYSVCVCDDNIERMLYCYKADDEYIVDPYAKAVTGCEVFGVEQENTLHLSPVKLESFNWEGDVPLHLPYNDCVFYKLNVRGFTKSRSSKVKAKGTFRGIVEKIPYLKELGITTLEFMPAYEFDEAYRFPQFIDSSEYLRYGVIKGSIYNNTVTKKAEKLNCWGYTKAFYYAPKASYSIPAEDNISEKAGKYNDYTTEFKNMVKCLHNNGIEVVMEFFFDGVKTAYILECVRYWVREYHIDGVHLYCDEHSLNVLAADPQLADTKIITVGWNSDRGTYKHMASCNNDAQNTIRRYLKGDEDMLRPFINMAGANPYNAAVINYVASNNGFTLYDLVSYDRKHNELNGENNRDGENYNFSWNCGEEGSTRKLKVRQLRIKQIKNALVMVILSQGTPLILAGDEFMNTQQGNNNPYCIDSELSWVNWRTSNDSMQILEWTKKLIGLRKKYGILHSRESLSLSDSKSLGYPDMSYHGGNAWYADMENYCRQIGIMYCNSYADDKSRSLIYIAYNMHWEKHNLALPKVEGSSNFKIIAATNDGQDKAFIDKEARSVCVPERSIAILVAEYQEKKKARIIKKRY</sequence>
<dbReference type="InterPro" id="IPR014756">
    <property type="entry name" value="Ig_E-set"/>
</dbReference>
<dbReference type="SUPFAM" id="SSF81296">
    <property type="entry name" value="E set domains"/>
    <property type="match status" value="1"/>
</dbReference>
<evidence type="ECO:0000256" key="1">
    <source>
        <dbReference type="ARBA" id="ARBA00008061"/>
    </source>
</evidence>
<evidence type="ECO:0000313" key="4">
    <source>
        <dbReference type="Proteomes" id="UP001442364"/>
    </source>
</evidence>
<reference evidence="3 4" key="1">
    <citation type="submission" date="2024-03" db="EMBL/GenBank/DDBJ databases">
        <title>Human intestinal bacterial collection.</title>
        <authorList>
            <person name="Pauvert C."/>
            <person name="Hitch T.C.A."/>
            <person name="Clavel T."/>
        </authorList>
    </citation>
    <scope>NUCLEOTIDE SEQUENCE [LARGE SCALE GENOMIC DNA]</scope>
    <source>
        <strain evidence="3 4">CLA-AA-H255</strain>
    </source>
</reference>
<name>A0ABV1BTR8_9FIRM</name>
<dbReference type="InterPro" id="IPR013780">
    <property type="entry name" value="Glyco_hydro_b"/>
</dbReference>
<proteinExistence type="inferred from homology"/>
<dbReference type="Gene3D" id="2.60.40.1180">
    <property type="entry name" value="Golgi alpha-mannosidase II"/>
    <property type="match status" value="1"/>
</dbReference>
<dbReference type="Proteomes" id="UP001442364">
    <property type="component" value="Unassembled WGS sequence"/>
</dbReference>
<evidence type="ECO:0000259" key="2">
    <source>
        <dbReference type="SMART" id="SM00642"/>
    </source>
</evidence>
<protein>
    <submittedName>
        <fullName evidence="3">Alpha-amylase</fullName>
    </submittedName>
</protein>
<dbReference type="RefSeq" id="WP_349153247.1">
    <property type="nucleotide sequence ID" value="NZ_JBBMER010000002.1"/>
</dbReference>
<dbReference type="EMBL" id="JBBMER010000002">
    <property type="protein sequence ID" value="MEQ2378873.1"/>
    <property type="molecule type" value="Genomic_DNA"/>
</dbReference>
<dbReference type="PANTHER" id="PTHR43002">
    <property type="entry name" value="GLYCOGEN DEBRANCHING ENZYME"/>
    <property type="match status" value="1"/>
</dbReference>
<dbReference type="Gene3D" id="3.20.20.80">
    <property type="entry name" value="Glycosidases"/>
    <property type="match status" value="2"/>
</dbReference>
<dbReference type="InterPro" id="IPR006047">
    <property type="entry name" value="GH13_cat_dom"/>
</dbReference>
<dbReference type="SUPFAM" id="SSF51445">
    <property type="entry name" value="(Trans)glycosidases"/>
    <property type="match status" value="1"/>
</dbReference>
<accession>A0ABV1BTR8</accession>
<evidence type="ECO:0000313" key="3">
    <source>
        <dbReference type="EMBL" id="MEQ2378873.1"/>
    </source>
</evidence>
<keyword evidence="4" id="KW-1185">Reference proteome</keyword>
<dbReference type="Gene3D" id="2.60.40.10">
    <property type="entry name" value="Immunoglobulins"/>
    <property type="match status" value="1"/>
</dbReference>
<dbReference type="SMART" id="SM00642">
    <property type="entry name" value="Aamy"/>
    <property type="match status" value="1"/>
</dbReference>
<comment type="similarity">
    <text evidence="1">Belongs to the glycosyl hydrolase 13 family.</text>
</comment>
<dbReference type="SUPFAM" id="SSF51011">
    <property type="entry name" value="Glycosyl hydrolase domain"/>
    <property type="match status" value="1"/>
</dbReference>
<feature type="domain" description="Glycosyl hydrolase family 13 catalytic" evidence="2">
    <location>
        <begin position="107"/>
        <end position="499"/>
    </location>
</feature>
<dbReference type="InterPro" id="IPR017853">
    <property type="entry name" value="GH"/>
</dbReference>
<gene>
    <name evidence="3" type="ORF">WMO14_03100</name>
</gene>
<comment type="caution">
    <text evidence="3">The sequence shown here is derived from an EMBL/GenBank/DDBJ whole genome shotgun (WGS) entry which is preliminary data.</text>
</comment>
<dbReference type="InterPro" id="IPR013783">
    <property type="entry name" value="Ig-like_fold"/>
</dbReference>
<organism evidence="3 4">
    <name type="scientific">[Lactobacillus] rogosae</name>
    <dbReference type="NCBI Taxonomy" id="706562"/>
    <lineage>
        <taxon>Bacteria</taxon>
        <taxon>Bacillati</taxon>
        <taxon>Bacillota</taxon>
        <taxon>Clostridia</taxon>
        <taxon>Lachnospirales</taxon>
        <taxon>Lachnospiraceae</taxon>
        <taxon>Lachnospira</taxon>
    </lineage>
</organism>